<evidence type="ECO:0000256" key="3">
    <source>
        <dbReference type="ARBA" id="ARBA00022630"/>
    </source>
</evidence>
<keyword evidence="5" id="KW-0560">Oxidoreductase</keyword>
<accession>A0A246FF62</accession>
<evidence type="ECO:0000313" key="7">
    <source>
        <dbReference type="EMBL" id="OWP52973.1"/>
    </source>
</evidence>
<organism evidence="7 8">
    <name type="scientific">Pseudomonas nitroreducens</name>
    <dbReference type="NCBI Taxonomy" id="46680"/>
    <lineage>
        <taxon>Bacteria</taxon>
        <taxon>Pseudomonadati</taxon>
        <taxon>Pseudomonadota</taxon>
        <taxon>Gammaproteobacteria</taxon>
        <taxon>Pseudomonadales</taxon>
        <taxon>Pseudomonadaceae</taxon>
        <taxon>Pseudomonas</taxon>
    </lineage>
</organism>
<keyword evidence="4" id="KW-0274">FAD</keyword>
<protein>
    <recommendedName>
        <fullName evidence="6">Glucose-methanol-choline oxidoreductase C-terminal domain-containing protein</fullName>
    </recommendedName>
</protein>
<dbReference type="Pfam" id="PF05199">
    <property type="entry name" value="GMC_oxred_C"/>
    <property type="match status" value="1"/>
</dbReference>
<dbReference type="Proteomes" id="UP000198145">
    <property type="component" value="Unassembled WGS sequence"/>
</dbReference>
<dbReference type="RefSeq" id="WP_088416351.1">
    <property type="nucleotide sequence ID" value="NZ_NJBA01000001.1"/>
</dbReference>
<dbReference type="PANTHER" id="PTHR42784:SF1">
    <property type="entry name" value="PYRANOSE 2-OXIDASE"/>
    <property type="match status" value="1"/>
</dbReference>
<dbReference type="GO" id="GO:0016614">
    <property type="term" value="F:oxidoreductase activity, acting on CH-OH group of donors"/>
    <property type="evidence" value="ECO:0007669"/>
    <property type="project" value="InterPro"/>
</dbReference>
<gene>
    <name evidence="7" type="ORF">CEG18_03780</name>
</gene>
<keyword evidence="3" id="KW-0285">Flavoprotein</keyword>
<proteinExistence type="inferred from homology"/>
<comment type="cofactor">
    <cofactor evidence="1">
        <name>FAD</name>
        <dbReference type="ChEBI" id="CHEBI:57692"/>
    </cofactor>
</comment>
<sequence>MFVETLIIGNGFAGRTVARGLKGHCLIVERGEKFNIFERRQRFMQMQSADRHDALIRRSYVSKHAFNTPEQLPDDCASDYILVDGGCSNHWGGLSFRLSAGVFAREVQSFRWPFGYQEIEPFYREAEQLLRLSADPRDPDGRNPLSEIRGSSHWHQALEVYFPQAYIGAQAHNLSVAESQGQGVCMGAGDCELCPMDAKTRSLHIRNDVEVLNEVLVEHLRFEGDKAVEAVCQTPRGPLTIRFDRVVVAAHGVESLKLLWRSNLPPGVPQEFMGHYYQDHAVAELACHLPGAKIPFFQVNTAAQVVIPELSGEQDGIEFTTLGLMTPPSDTALADALSLDKLNKGAVGEAIGDLAGTLSLYVLLEIPPEWDVSLFYDGGAVHMDTDGYHGNKHLYDKVIDTLYSRMESLGVIPLRAAEQRHYHNAFGTHHLVGMLNMADGDNAVVDPDFRLKGSANVYVAGSSLFPRCGSRNPTVTVVALGLMLAEKLNGKS</sequence>
<evidence type="ECO:0000313" key="8">
    <source>
        <dbReference type="Proteomes" id="UP000198145"/>
    </source>
</evidence>
<evidence type="ECO:0000256" key="5">
    <source>
        <dbReference type="ARBA" id="ARBA00023002"/>
    </source>
</evidence>
<reference evidence="7 8" key="1">
    <citation type="submission" date="2017-06" db="EMBL/GenBank/DDBJ databases">
        <title>Draft genome of Pseudomonas nitroreducens DF05.</title>
        <authorList>
            <person name="Iyer R."/>
        </authorList>
    </citation>
    <scope>NUCLEOTIDE SEQUENCE [LARGE SCALE GENOMIC DNA]</scope>
    <source>
        <strain evidence="7 8">DF05</strain>
    </source>
</reference>
<comment type="similarity">
    <text evidence="2">Belongs to the GMC oxidoreductase family.</text>
</comment>
<evidence type="ECO:0000256" key="1">
    <source>
        <dbReference type="ARBA" id="ARBA00001974"/>
    </source>
</evidence>
<evidence type="ECO:0000256" key="4">
    <source>
        <dbReference type="ARBA" id="ARBA00022827"/>
    </source>
</evidence>
<dbReference type="AlphaFoldDB" id="A0A246FF62"/>
<feature type="domain" description="Glucose-methanol-choline oxidoreductase C-terminal" evidence="6">
    <location>
        <begin position="422"/>
        <end position="481"/>
    </location>
</feature>
<comment type="caution">
    <text evidence="7">The sequence shown here is derived from an EMBL/GenBank/DDBJ whole genome shotgun (WGS) entry which is preliminary data.</text>
</comment>
<dbReference type="SUPFAM" id="SSF51905">
    <property type="entry name" value="FAD/NAD(P)-binding domain"/>
    <property type="match status" value="1"/>
</dbReference>
<dbReference type="InterPro" id="IPR051473">
    <property type="entry name" value="P2Ox-like"/>
</dbReference>
<evidence type="ECO:0000256" key="2">
    <source>
        <dbReference type="ARBA" id="ARBA00010790"/>
    </source>
</evidence>
<name>A0A246FF62_PSENT</name>
<dbReference type="STRING" id="46680.GCA_000807755_05019"/>
<dbReference type="Gene3D" id="3.50.50.60">
    <property type="entry name" value="FAD/NAD(P)-binding domain"/>
    <property type="match status" value="2"/>
</dbReference>
<evidence type="ECO:0000259" key="6">
    <source>
        <dbReference type="Pfam" id="PF05199"/>
    </source>
</evidence>
<dbReference type="EMBL" id="NJBA01000001">
    <property type="protein sequence ID" value="OWP52973.1"/>
    <property type="molecule type" value="Genomic_DNA"/>
</dbReference>
<dbReference type="PANTHER" id="PTHR42784">
    <property type="entry name" value="PYRANOSE 2-OXIDASE"/>
    <property type="match status" value="1"/>
</dbReference>
<dbReference type="InterPro" id="IPR036188">
    <property type="entry name" value="FAD/NAD-bd_sf"/>
</dbReference>
<dbReference type="InterPro" id="IPR007867">
    <property type="entry name" value="GMC_OxRtase_C"/>
</dbReference>